<proteinExistence type="predicted"/>
<feature type="region of interest" description="Disordered" evidence="1">
    <location>
        <begin position="1"/>
        <end position="21"/>
    </location>
</feature>
<dbReference type="InterPro" id="IPR001387">
    <property type="entry name" value="Cro/C1-type_HTH"/>
</dbReference>
<dbReference type="RefSeq" id="WP_156713845.1">
    <property type="nucleotide sequence ID" value="NZ_WPHG01000004.1"/>
</dbReference>
<comment type="caution">
    <text evidence="2">The sequence shown here is derived from an EMBL/GenBank/DDBJ whole genome shotgun (WGS) entry which is preliminary data.</text>
</comment>
<name>A0A844QLE2_9HYPH</name>
<keyword evidence="3" id="KW-1185">Reference proteome</keyword>
<organism evidence="2 3">
    <name type="scientific">Nitratireductor arenosus</name>
    <dbReference type="NCBI Taxonomy" id="2682096"/>
    <lineage>
        <taxon>Bacteria</taxon>
        <taxon>Pseudomonadati</taxon>
        <taxon>Pseudomonadota</taxon>
        <taxon>Alphaproteobacteria</taxon>
        <taxon>Hyphomicrobiales</taxon>
        <taxon>Phyllobacteriaceae</taxon>
        <taxon>Nitratireductor</taxon>
    </lineage>
</organism>
<dbReference type="CDD" id="cd00093">
    <property type="entry name" value="HTH_XRE"/>
    <property type="match status" value="1"/>
</dbReference>
<accession>A0A844QLE2</accession>
<reference evidence="2 3" key="1">
    <citation type="submission" date="2019-12" db="EMBL/GenBank/DDBJ databases">
        <title>Nitratireductor arenosus sp. nov., Isolated from sea sand, Jeju island, South Korea.</title>
        <authorList>
            <person name="Kim W."/>
        </authorList>
    </citation>
    <scope>NUCLEOTIDE SEQUENCE [LARGE SCALE GENOMIC DNA]</scope>
    <source>
        <strain evidence="2 3">CAU 1489</strain>
    </source>
</reference>
<evidence type="ECO:0000313" key="3">
    <source>
        <dbReference type="Proteomes" id="UP000463224"/>
    </source>
</evidence>
<gene>
    <name evidence="2" type="ORF">GN330_16595</name>
</gene>
<dbReference type="AlphaFoldDB" id="A0A844QLE2"/>
<evidence type="ECO:0000313" key="2">
    <source>
        <dbReference type="EMBL" id="MVA98868.1"/>
    </source>
</evidence>
<sequence>MLFDPSWSRTRHAPLPNAGQQISMGASSMSASKSCKVANLDMEGVVRFLFAAFPRATAQHTEAVTGVSSGTVENWLRGRAKPSGDHLGAMVDAFGPAFVSAAFPSTRQWTAPLIARSRLAEIARELSALAEAAE</sequence>
<protein>
    <submittedName>
        <fullName evidence="2">Uncharacterized protein</fullName>
    </submittedName>
</protein>
<dbReference type="EMBL" id="WPHG01000004">
    <property type="protein sequence ID" value="MVA98868.1"/>
    <property type="molecule type" value="Genomic_DNA"/>
</dbReference>
<evidence type="ECO:0000256" key="1">
    <source>
        <dbReference type="SAM" id="MobiDB-lite"/>
    </source>
</evidence>
<dbReference type="Proteomes" id="UP000463224">
    <property type="component" value="Unassembled WGS sequence"/>
</dbReference>